<dbReference type="PANTHER" id="PTHR45947">
    <property type="entry name" value="SULFOQUINOVOSYL TRANSFERASE SQD2"/>
    <property type="match status" value="1"/>
</dbReference>
<gene>
    <name evidence="2" type="ORF">UFOPK3773_01073</name>
</gene>
<organism evidence="2">
    <name type="scientific">freshwater metagenome</name>
    <dbReference type="NCBI Taxonomy" id="449393"/>
    <lineage>
        <taxon>unclassified sequences</taxon>
        <taxon>metagenomes</taxon>
        <taxon>ecological metagenomes</taxon>
    </lineage>
</organism>
<accession>A0A6J7JQA4</accession>
<name>A0A6J7JQA4_9ZZZZ</name>
<dbReference type="InterPro" id="IPR050194">
    <property type="entry name" value="Glycosyltransferase_grp1"/>
</dbReference>
<sequence length="387" mass="41233">MAGRLIVHVSDCYLPRLGGIEVQVRQLAMRQAAEGHDVHVITGTPGSGEVRSGVEMLDGVTVHRVAATIPFDLPVHPRTAHHVLGVIDRVGANAGDRLVVHVHAGVVSPFAWSGLRATAGRGLPTLVTVHSVWGPLAQPGFRVLDGLVRWSRLGVQLAAVSEVAAARIRSVVGSSAAVLVTPNGVDPSLWRVSPVPHSPSEVHAVSVLRLAPRKRARPLLDIVEAASAALSSDMRLRLTVVGDGPDRARVERRIRDRGLDVSLPGRLTHEQIRSLYATADLFVQPSVKESFGLAALEARTAGLPVVARRETGITEFVRDGVEGLLVGSDDEMAVAVVRLATDVGLREAIAAHNRAIEPDQVWPRVLETVDRAYEAAAARRRTSASGA</sequence>
<dbReference type="PANTHER" id="PTHR45947:SF3">
    <property type="entry name" value="SULFOQUINOVOSYL TRANSFERASE SQD2"/>
    <property type="match status" value="1"/>
</dbReference>
<evidence type="ECO:0000259" key="1">
    <source>
        <dbReference type="Pfam" id="PF13439"/>
    </source>
</evidence>
<reference evidence="2" key="1">
    <citation type="submission" date="2020-05" db="EMBL/GenBank/DDBJ databases">
        <authorList>
            <person name="Chiriac C."/>
            <person name="Salcher M."/>
            <person name="Ghai R."/>
            <person name="Kavagutti S V."/>
        </authorList>
    </citation>
    <scope>NUCLEOTIDE SEQUENCE</scope>
</reference>
<proteinExistence type="predicted"/>
<feature type="domain" description="Glycosyltransferase subfamily 4-like N-terminal" evidence="1">
    <location>
        <begin position="18"/>
        <end position="188"/>
    </location>
</feature>
<dbReference type="Pfam" id="PF13692">
    <property type="entry name" value="Glyco_trans_1_4"/>
    <property type="match status" value="1"/>
</dbReference>
<evidence type="ECO:0000313" key="2">
    <source>
        <dbReference type="EMBL" id="CAB4945011.1"/>
    </source>
</evidence>
<dbReference type="GO" id="GO:0016758">
    <property type="term" value="F:hexosyltransferase activity"/>
    <property type="evidence" value="ECO:0007669"/>
    <property type="project" value="TreeGrafter"/>
</dbReference>
<dbReference type="Pfam" id="PF13439">
    <property type="entry name" value="Glyco_transf_4"/>
    <property type="match status" value="1"/>
</dbReference>
<dbReference type="CDD" id="cd03801">
    <property type="entry name" value="GT4_PimA-like"/>
    <property type="match status" value="1"/>
</dbReference>
<dbReference type="InterPro" id="IPR028098">
    <property type="entry name" value="Glyco_trans_4-like_N"/>
</dbReference>
<dbReference type="Gene3D" id="3.40.50.2000">
    <property type="entry name" value="Glycogen Phosphorylase B"/>
    <property type="match status" value="2"/>
</dbReference>
<protein>
    <submittedName>
        <fullName evidence="2">Unannotated protein</fullName>
    </submittedName>
</protein>
<dbReference type="EMBL" id="CAFBNF010000110">
    <property type="protein sequence ID" value="CAB4945011.1"/>
    <property type="molecule type" value="Genomic_DNA"/>
</dbReference>
<dbReference type="AlphaFoldDB" id="A0A6J7JQA4"/>
<dbReference type="SUPFAM" id="SSF53756">
    <property type="entry name" value="UDP-Glycosyltransferase/glycogen phosphorylase"/>
    <property type="match status" value="1"/>
</dbReference>